<keyword evidence="2" id="KW-1185">Reference proteome</keyword>
<sequence>MHARRSLAARGVSLLLALLGAAWLACVGGHVPPSTFQFFSIVPLTGPEEGGWKVAQVIVLLSRISPSFPVTATCDIEVGVPERNVNGLVSNALAQVAAAKAADEAARRVLRERQPTALACDQFRKHMQSILGDKDFGTIPGARVSGFLSGGVPRTTFP</sequence>
<proteinExistence type="predicted"/>
<evidence type="ECO:0008006" key="3">
    <source>
        <dbReference type="Google" id="ProtNLM"/>
    </source>
</evidence>
<name>A0ABY9X590_9BACT</name>
<dbReference type="EMBL" id="CP043494">
    <property type="protein sequence ID" value="WNG50544.1"/>
    <property type="molecule type" value="Genomic_DNA"/>
</dbReference>
<evidence type="ECO:0000313" key="1">
    <source>
        <dbReference type="EMBL" id="WNG50544.1"/>
    </source>
</evidence>
<dbReference type="Proteomes" id="UP001611383">
    <property type="component" value="Chromosome"/>
</dbReference>
<gene>
    <name evidence="1" type="ORF">F0U60_45275</name>
</gene>
<accession>A0ABY9X590</accession>
<dbReference type="PROSITE" id="PS51257">
    <property type="entry name" value="PROKAR_LIPOPROTEIN"/>
    <property type="match status" value="1"/>
</dbReference>
<evidence type="ECO:0000313" key="2">
    <source>
        <dbReference type="Proteomes" id="UP001611383"/>
    </source>
</evidence>
<protein>
    <recommendedName>
        <fullName evidence="3">Lipoprotein</fullName>
    </recommendedName>
</protein>
<reference evidence="1 2" key="1">
    <citation type="submission" date="2019-08" db="EMBL/GenBank/DDBJ databases">
        <title>Archangium and Cystobacter genomes.</title>
        <authorList>
            <person name="Chen I.-C.K."/>
            <person name="Wielgoss S."/>
        </authorList>
    </citation>
    <scope>NUCLEOTIDE SEQUENCE [LARGE SCALE GENOMIC DNA]</scope>
    <source>
        <strain evidence="1 2">Cbm 6</strain>
    </source>
</reference>
<organism evidence="1 2">
    <name type="scientific">Archangium minus</name>
    <dbReference type="NCBI Taxonomy" id="83450"/>
    <lineage>
        <taxon>Bacteria</taxon>
        <taxon>Pseudomonadati</taxon>
        <taxon>Myxococcota</taxon>
        <taxon>Myxococcia</taxon>
        <taxon>Myxococcales</taxon>
        <taxon>Cystobacterineae</taxon>
        <taxon>Archangiaceae</taxon>
        <taxon>Archangium</taxon>
    </lineage>
</organism>
<dbReference type="RefSeq" id="WP_395809743.1">
    <property type="nucleotide sequence ID" value="NZ_CP043494.1"/>
</dbReference>